<organism evidence="18 19">
    <name type="scientific">Gallionella capsiferriformans (strain ES-2)</name>
    <name type="common">Gallionella ferruginea capsiferriformans (strain ES-2)</name>
    <dbReference type="NCBI Taxonomy" id="395494"/>
    <lineage>
        <taxon>Bacteria</taxon>
        <taxon>Pseudomonadati</taxon>
        <taxon>Pseudomonadota</taxon>
        <taxon>Betaproteobacteria</taxon>
        <taxon>Nitrosomonadales</taxon>
        <taxon>Gallionellaceae</taxon>
        <taxon>Gallionella</taxon>
    </lineage>
</organism>
<dbReference type="GO" id="GO:0008270">
    <property type="term" value="F:zinc ion binding"/>
    <property type="evidence" value="ECO:0007669"/>
    <property type="project" value="InterPro"/>
</dbReference>
<keyword evidence="19" id="KW-1185">Reference proteome</keyword>
<comment type="pathway">
    <text evidence="3 13">Cofactor biosynthesis; riboflavin biosynthesis; 5-amino-6-(D-ribitylamino)uracil from GTP: step 3/4.</text>
</comment>
<comment type="cofactor">
    <cofactor evidence="13 16">
        <name>Zn(2+)</name>
        <dbReference type="ChEBI" id="CHEBI:29105"/>
    </cofactor>
    <text evidence="13 16">Binds 1 zinc ion.</text>
</comment>
<keyword evidence="12" id="KW-0511">Multifunctional enzyme</keyword>
<dbReference type="KEGG" id="gca:Galf_2346"/>
<dbReference type="STRING" id="395494.Galf_2346"/>
<evidence type="ECO:0000256" key="8">
    <source>
        <dbReference type="ARBA" id="ARBA00022801"/>
    </source>
</evidence>
<reference evidence="18 19" key="1">
    <citation type="submission" date="2010-08" db="EMBL/GenBank/DDBJ databases">
        <title>Complete sequence of Gallionella capsiferriformans ES-2.</title>
        <authorList>
            <consortium name="US DOE Joint Genome Institute"/>
            <person name="Lucas S."/>
            <person name="Copeland A."/>
            <person name="Lapidus A."/>
            <person name="Cheng J.-F."/>
            <person name="Bruce D."/>
            <person name="Goodwin L."/>
            <person name="Pitluck S."/>
            <person name="Chertkov O."/>
            <person name="Davenport K.W."/>
            <person name="Detter J.C."/>
            <person name="Han C."/>
            <person name="Tapia R."/>
            <person name="Land M."/>
            <person name="Hauser L."/>
            <person name="Chang Y.-J."/>
            <person name="Jeffries C."/>
            <person name="Kyrpides N."/>
            <person name="Ivanova N."/>
            <person name="Mikhailova N."/>
            <person name="Shelobolina E.S."/>
            <person name="Picardal F."/>
            <person name="Roden E."/>
            <person name="Emerson D."/>
            <person name="Woyke T."/>
        </authorList>
    </citation>
    <scope>NUCLEOTIDE SEQUENCE [LARGE SCALE GENOMIC DNA]</scope>
    <source>
        <strain evidence="18 19">ES-2</strain>
    </source>
</reference>
<feature type="domain" description="CMP/dCMP-type deaminase" evidence="17">
    <location>
        <begin position="4"/>
        <end position="126"/>
    </location>
</feature>
<dbReference type="PROSITE" id="PS51747">
    <property type="entry name" value="CYT_DCMP_DEAMINASES_2"/>
    <property type="match status" value="1"/>
</dbReference>
<dbReference type="EC" id="3.5.4.26" evidence="13"/>
<feature type="binding site" evidence="16">
    <location>
        <position position="87"/>
    </location>
    <ligand>
        <name>Zn(2+)</name>
        <dbReference type="ChEBI" id="CHEBI:29105"/>
        <note>catalytic</note>
    </ligand>
</feature>
<feature type="binding site" evidence="15">
    <location>
        <position position="157"/>
    </location>
    <ligand>
        <name>NADP(+)</name>
        <dbReference type="ChEBI" id="CHEBI:58349"/>
    </ligand>
</feature>
<evidence type="ECO:0000256" key="9">
    <source>
        <dbReference type="ARBA" id="ARBA00022833"/>
    </source>
</evidence>
<evidence type="ECO:0000256" key="6">
    <source>
        <dbReference type="ARBA" id="ARBA00022619"/>
    </source>
</evidence>
<dbReference type="Proteomes" id="UP000001235">
    <property type="component" value="Chromosome"/>
</dbReference>
<keyword evidence="6 13" id="KW-0686">Riboflavin biosynthesis</keyword>
<evidence type="ECO:0000256" key="15">
    <source>
        <dbReference type="PIRSR" id="PIRSR006769-2"/>
    </source>
</evidence>
<evidence type="ECO:0000256" key="1">
    <source>
        <dbReference type="ARBA" id="ARBA00002151"/>
    </source>
</evidence>
<evidence type="ECO:0000256" key="2">
    <source>
        <dbReference type="ARBA" id="ARBA00004882"/>
    </source>
</evidence>
<dbReference type="PANTHER" id="PTHR38011">
    <property type="entry name" value="DIHYDROFOLATE REDUCTASE FAMILY PROTEIN (AFU_ORTHOLOGUE AFUA_8G06820)"/>
    <property type="match status" value="1"/>
</dbReference>
<dbReference type="UniPathway" id="UPA00275">
    <property type="reaction ID" value="UER00401"/>
</dbReference>
<dbReference type="Gene3D" id="3.40.430.10">
    <property type="entry name" value="Dihydrofolate Reductase, subunit A"/>
    <property type="match status" value="1"/>
</dbReference>
<evidence type="ECO:0000256" key="14">
    <source>
        <dbReference type="PIRSR" id="PIRSR006769-1"/>
    </source>
</evidence>
<gene>
    <name evidence="18" type="ordered locus">Galf_2346</name>
</gene>
<feature type="binding site" evidence="15">
    <location>
        <position position="203"/>
    </location>
    <ligand>
        <name>substrate</name>
    </ligand>
</feature>
<dbReference type="PANTHER" id="PTHR38011:SF7">
    <property type="entry name" value="2,5-DIAMINO-6-RIBOSYLAMINO-4(3H)-PYRIMIDINONE 5'-PHOSPHATE REDUCTASE"/>
    <property type="match status" value="1"/>
</dbReference>
<keyword evidence="8 13" id="KW-0378">Hydrolase</keyword>
<comment type="similarity">
    <text evidence="4 13">In the N-terminal section; belongs to the cytidine and deoxycytidylate deaminase family.</text>
</comment>
<feature type="binding site" evidence="15">
    <location>
        <position position="199"/>
    </location>
    <ligand>
        <name>NADP(+)</name>
        <dbReference type="ChEBI" id="CHEBI:58349"/>
    </ligand>
</feature>
<dbReference type="EMBL" id="CP002159">
    <property type="protein sequence ID" value="ADL56348.1"/>
    <property type="molecule type" value="Genomic_DNA"/>
</dbReference>
<evidence type="ECO:0000256" key="13">
    <source>
        <dbReference type="PIRNR" id="PIRNR006769"/>
    </source>
</evidence>
<dbReference type="InterPro" id="IPR002125">
    <property type="entry name" value="CMP_dCMP_dom"/>
</dbReference>
<dbReference type="AlphaFoldDB" id="D9SJG0"/>
<dbReference type="Pfam" id="PF00383">
    <property type="entry name" value="dCMP_cyt_deam_1"/>
    <property type="match status" value="1"/>
</dbReference>
<sequence length="366" mass="39287">MVSAEDSRWMAQALQLAERGLYSTSPNPRVGCVLVRDGNLLGAGWHKKAGEPHAEVYALLDAGDAAHGATAYVTLEPCSHYGRTPPCCDALIHAGVARVVVAMQDPNPQVAGRGIAKLRAAGISVDCGLMEAAARELNAGFCARMTRGLPQVRSKVGMSLDGRTALSNGVSQWITGADARLDVQHWRARSCAVLTGINTILADDAQLNVREIDVERQPKRVVLDSHLRMPLDARILQGGVLIYAALRDDHKIERLQQAGAEVVLLPGTDGRVDLPAVMRDLASRGCNEILVEAGAVLNGALLRAELVDEMLLYISPQLLGSSARGIAALGELTALDQRVDLKWQDVRQVGRDLRITVTVRNDDKGV</sequence>
<comment type="similarity">
    <text evidence="5 13">In the C-terminal section; belongs to the HTP reductase family.</text>
</comment>
<dbReference type="SUPFAM" id="SSF53597">
    <property type="entry name" value="Dihydrofolate reductase-like"/>
    <property type="match status" value="1"/>
</dbReference>
<dbReference type="InterPro" id="IPR016192">
    <property type="entry name" value="APOBEC/CMP_deaminase_Zn-bd"/>
</dbReference>
<dbReference type="RefSeq" id="WP_013294271.1">
    <property type="nucleotide sequence ID" value="NC_014394.1"/>
</dbReference>
<dbReference type="eggNOG" id="COG0117">
    <property type="taxonomic scope" value="Bacteria"/>
</dbReference>
<dbReference type="GO" id="GO:0050661">
    <property type="term" value="F:NADP binding"/>
    <property type="evidence" value="ECO:0007669"/>
    <property type="project" value="InterPro"/>
</dbReference>
<evidence type="ECO:0000256" key="11">
    <source>
        <dbReference type="ARBA" id="ARBA00023002"/>
    </source>
</evidence>
<feature type="binding site" evidence="15">
    <location>
        <position position="187"/>
    </location>
    <ligand>
        <name>substrate</name>
    </ligand>
</feature>
<comment type="catalytic activity">
    <reaction evidence="13">
        <text>5-amino-6-(5-phospho-D-ribitylamino)uracil + NADP(+) = 5-amino-6-(5-phospho-D-ribosylamino)uracil + NADPH + H(+)</text>
        <dbReference type="Rhea" id="RHEA:17845"/>
        <dbReference type="ChEBI" id="CHEBI:15378"/>
        <dbReference type="ChEBI" id="CHEBI:57783"/>
        <dbReference type="ChEBI" id="CHEBI:58349"/>
        <dbReference type="ChEBI" id="CHEBI:58421"/>
        <dbReference type="ChEBI" id="CHEBI:58453"/>
        <dbReference type="EC" id="1.1.1.193"/>
    </reaction>
</comment>
<comment type="catalytic activity">
    <reaction evidence="13">
        <text>2,5-diamino-6-hydroxy-4-(5-phosphoribosylamino)-pyrimidine + H2O + H(+) = 5-amino-6-(5-phospho-D-ribosylamino)uracil + NH4(+)</text>
        <dbReference type="Rhea" id="RHEA:21868"/>
        <dbReference type="ChEBI" id="CHEBI:15377"/>
        <dbReference type="ChEBI" id="CHEBI:15378"/>
        <dbReference type="ChEBI" id="CHEBI:28938"/>
        <dbReference type="ChEBI" id="CHEBI:58453"/>
        <dbReference type="ChEBI" id="CHEBI:58614"/>
        <dbReference type="EC" id="3.5.4.26"/>
    </reaction>
</comment>
<evidence type="ECO:0000256" key="3">
    <source>
        <dbReference type="ARBA" id="ARBA00004910"/>
    </source>
</evidence>
<feature type="binding site" evidence="15">
    <location>
        <position position="171"/>
    </location>
    <ligand>
        <name>substrate</name>
    </ligand>
</feature>
<feature type="binding site" evidence="15">
    <location>
        <position position="207"/>
    </location>
    <ligand>
        <name>substrate</name>
    </ligand>
</feature>
<dbReference type="OrthoDB" id="9800865at2"/>
<comment type="function">
    <text evidence="1 13">Converts 2,5-diamino-6-(ribosylamino)-4(3h)-pyrimidinone 5'-phosphate into 5-amino-6-(ribosylamino)-2,4(1h,3h)-pyrimidinedione 5'-phosphate.</text>
</comment>
<evidence type="ECO:0000259" key="17">
    <source>
        <dbReference type="PROSITE" id="PS51747"/>
    </source>
</evidence>
<feature type="binding site" evidence="16">
    <location>
        <position position="53"/>
    </location>
    <ligand>
        <name>Zn(2+)</name>
        <dbReference type="ChEBI" id="CHEBI:29105"/>
        <note>catalytic</note>
    </ligand>
</feature>
<dbReference type="InterPro" id="IPR050765">
    <property type="entry name" value="Riboflavin_Biosynth_HTPR"/>
</dbReference>
<keyword evidence="10 13" id="KW-0521">NADP</keyword>
<dbReference type="InterPro" id="IPR011549">
    <property type="entry name" value="RibD_C"/>
</dbReference>
<dbReference type="InterPro" id="IPR004794">
    <property type="entry name" value="Eubact_RibD"/>
</dbReference>
<feature type="binding site" evidence="15">
    <location>
        <position position="173"/>
    </location>
    <ligand>
        <name>NADP(+)</name>
        <dbReference type="ChEBI" id="CHEBI:58349"/>
    </ligand>
</feature>
<dbReference type="EC" id="1.1.1.193" evidence="13"/>
<dbReference type="NCBIfam" id="TIGR00227">
    <property type="entry name" value="ribD_Cterm"/>
    <property type="match status" value="1"/>
</dbReference>
<dbReference type="GO" id="GO:0008835">
    <property type="term" value="F:diaminohydroxyphosphoribosylaminopyrimidine deaminase activity"/>
    <property type="evidence" value="ECO:0007669"/>
    <property type="project" value="UniProtKB-EC"/>
</dbReference>
<dbReference type="InterPro" id="IPR024072">
    <property type="entry name" value="DHFR-like_dom_sf"/>
</dbReference>
<name>D9SJG0_GALCS</name>
<accession>D9SJG0</accession>
<evidence type="ECO:0000256" key="10">
    <source>
        <dbReference type="ARBA" id="ARBA00022857"/>
    </source>
</evidence>
<dbReference type="InterPro" id="IPR002734">
    <property type="entry name" value="RibDG_C"/>
</dbReference>
<protein>
    <recommendedName>
        <fullName evidence="13">Riboflavin biosynthesis protein RibD</fullName>
    </recommendedName>
    <domain>
        <recommendedName>
            <fullName evidence="13">Diaminohydroxyphosphoribosylaminopyrimidine deaminase</fullName>
            <shortName evidence="13">DRAP deaminase</shortName>
            <ecNumber evidence="13">3.5.4.26</ecNumber>
        </recommendedName>
        <alternativeName>
            <fullName evidence="13">Riboflavin-specific deaminase</fullName>
        </alternativeName>
    </domain>
    <domain>
        <recommendedName>
            <fullName evidence="13">5-amino-6-(5-phosphoribosylamino)uracil reductase</fullName>
            <ecNumber evidence="13">1.1.1.193</ecNumber>
        </recommendedName>
        <alternativeName>
            <fullName evidence="13">HTP reductase</fullName>
        </alternativeName>
    </domain>
</protein>
<dbReference type="HOGENOM" id="CLU_036590_1_2_4"/>
<dbReference type="GO" id="GO:0008703">
    <property type="term" value="F:5-amino-6-(5-phosphoribosylamino)uracil reductase activity"/>
    <property type="evidence" value="ECO:0007669"/>
    <property type="project" value="UniProtKB-EC"/>
</dbReference>
<dbReference type="eggNOG" id="COG1985">
    <property type="taxonomic scope" value="Bacteria"/>
</dbReference>
<dbReference type="NCBIfam" id="TIGR00326">
    <property type="entry name" value="eubact_ribD"/>
    <property type="match status" value="1"/>
</dbReference>
<feature type="binding site" evidence="15">
    <location>
        <position position="225"/>
    </location>
    <ligand>
        <name>NADP(+)</name>
        <dbReference type="ChEBI" id="CHEBI:58349"/>
    </ligand>
</feature>
<dbReference type="CDD" id="cd01284">
    <property type="entry name" value="Riboflavin_deaminase-reductase"/>
    <property type="match status" value="1"/>
</dbReference>
<evidence type="ECO:0000256" key="4">
    <source>
        <dbReference type="ARBA" id="ARBA00005259"/>
    </source>
</evidence>
<dbReference type="SUPFAM" id="SSF53927">
    <property type="entry name" value="Cytidine deaminase-like"/>
    <property type="match status" value="1"/>
</dbReference>
<dbReference type="FunFam" id="3.40.140.10:FF:000025">
    <property type="entry name" value="Riboflavin biosynthesis protein RibD"/>
    <property type="match status" value="1"/>
</dbReference>
<evidence type="ECO:0000313" key="18">
    <source>
        <dbReference type="EMBL" id="ADL56348.1"/>
    </source>
</evidence>
<comment type="pathway">
    <text evidence="2 13">Cofactor biosynthesis; riboflavin biosynthesis; 5-amino-6-(D-ribitylamino)uracil from GTP: step 2/4.</text>
</comment>
<dbReference type="InterPro" id="IPR016193">
    <property type="entry name" value="Cytidine_deaminase-like"/>
</dbReference>
<evidence type="ECO:0000313" key="19">
    <source>
        <dbReference type="Proteomes" id="UP000001235"/>
    </source>
</evidence>
<dbReference type="Gene3D" id="3.40.140.10">
    <property type="entry name" value="Cytidine Deaminase, domain 2"/>
    <property type="match status" value="1"/>
</dbReference>
<evidence type="ECO:0000256" key="5">
    <source>
        <dbReference type="ARBA" id="ARBA00007417"/>
    </source>
</evidence>
<dbReference type="GO" id="GO:0009231">
    <property type="term" value="P:riboflavin biosynthetic process"/>
    <property type="evidence" value="ECO:0007669"/>
    <property type="project" value="UniProtKB-UniPathway"/>
</dbReference>
<dbReference type="PROSITE" id="PS00903">
    <property type="entry name" value="CYT_DCMP_DEAMINASES_1"/>
    <property type="match status" value="1"/>
</dbReference>
<evidence type="ECO:0000256" key="7">
    <source>
        <dbReference type="ARBA" id="ARBA00022723"/>
    </source>
</evidence>
<keyword evidence="9 13" id="KW-0862">Zinc</keyword>
<keyword evidence="7 13" id="KW-0479">Metal-binding</keyword>
<feature type="binding site" evidence="15">
    <location>
        <begin position="294"/>
        <end position="300"/>
    </location>
    <ligand>
        <name>NADP(+)</name>
        <dbReference type="ChEBI" id="CHEBI:58349"/>
    </ligand>
</feature>
<feature type="active site" description="Proton donor" evidence="14">
    <location>
        <position position="55"/>
    </location>
</feature>
<keyword evidence="11 13" id="KW-0560">Oxidoreductase</keyword>
<feature type="binding site" evidence="15">
    <location>
        <position position="210"/>
    </location>
    <ligand>
        <name>substrate</name>
    </ligand>
</feature>
<dbReference type="PIRSF" id="PIRSF006769">
    <property type="entry name" value="RibD"/>
    <property type="match status" value="1"/>
</dbReference>
<feature type="binding site" evidence="16">
    <location>
        <position position="78"/>
    </location>
    <ligand>
        <name>Zn(2+)</name>
        <dbReference type="ChEBI" id="CHEBI:29105"/>
        <note>catalytic</note>
    </ligand>
</feature>
<feature type="binding site" evidence="15">
    <location>
        <position position="292"/>
    </location>
    <ligand>
        <name>substrate</name>
    </ligand>
</feature>
<evidence type="ECO:0000256" key="12">
    <source>
        <dbReference type="ARBA" id="ARBA00023268"/>
    </source>
</evidence>
<proteinExistence type="inferred from homology"/>
<evidence type="ECO:0000256" key="16">
    <source>
        <dbReference type="PIRSR" id="PIRSR006769-3"/>
    </source>
</evidence>
<dbReference type="Pfam" id="PF01872">
    <property type="entry name" value="RibD_C"/>
    <property type="match status" value="1"/>
</dbReference>